<dbReference type="PANTHER" id="PTHR33359:SF1">
    <property type="entry name" value="MOLYBDOPTERIN SYNTHASE SULFUR CARRIER SUBUNIT"/>
    <property type="match status" value="1"/>
</dbReference>
<dbReference type="UniPathway" id="UPA00344"/>
<evidence type="ECO:0000256" key="1">
    <source>
        <dbReference type="ARBA" id="ARBA00022741"/>
    </source>
</evidence>
<dbReference type="PANTHER" id="PTHR33359">
    <property type="entry name" value="MOLYBDOPTERIN SYNTHASE SULFUR CARRIER SUBUNIT"/>
    <property type="match status" value="1"/>
</dbReference>
<dbReference type="STRING" id="279360.MB14_05485"/>
<keyword evidence="5" id="KW-1185">Reference proteome</keyword>
<comment type="caution">
    <text evidence="4">The sequence shown here is derived from an EMBL/GenBank/DDBJ whole genome shotgun (WGS) entry which is preliminary data.</text>
</comment>
<keyword evidence="1" id="KW-0547">Nucleotide-binding</keyword>
<accession>A0A150X7G2</accession>
<dbReference type="AlphaFoldDB" id="A0A150X7G2"/>
<reference evidence="4" key="1">
    <citation type="submission" date="2016-01" db="EMBL/GenBank/DDBJ databases">
        <title>Genome sequencing of Roseivirga ehrenbergii KMM 6017.</title>
        <authorList>
            <person name="Selvaratnam C."/>
            <person name="Thevarajoo S."/>
            <person name="Goh K.M."/>
            <person name="Ee R."/>
            <person name="Chan K.-G."/>
            <person name="Chong C.S."/>
        </authorList>
    </citation>
    <scope>NUCLEOTIDE SEQUENCE [LARGE SCALE GENOMIC DNA]</scope>
    <source>
        <strain evidence="4">KMM 6017</strain>
    </source>
</reference>
<dbReference type="EMBL" id="LQZQ01000045">
    <property type="protein sequence ID" value="KYG74658.1"/>
    <property type="molecule type" value="Genomic_DNA"/>
</dbReference>
<dbReference type="InterPro" id="IPR044672">
    <property type="entry name" value="MOCS2A"/>
</dbReference>
<name>A0A150X7G2_ROSEK</name>
<dbReference type="Proteomes" id="UP000075583">
    <property type="component" value="Unassembled WGS sequence"/>
</dbReference>
<dbReference type="Pfam" id="PF02597">
    <property type="entry name" value="ThiS"/>
    <property type="match status" value="1"/>
</dbReference>
<evidence type="ECO:0000256" key="3">
    <source>
        <dbReference type="ARBA" id="ARBA00024247"/>
    </source>
</evidence>
<comment type="similarity">
    <text evidence="2">Belongs to the MoaD family.</text>
</comment>
<dbReference type="SUPFAM" id="SSF54285">
    <property type="entry name" value="MoaD/ThiS"/>
    <property type="match status" value="1"/>
</dbReference>
<dbReference type="Gene3D" id="3.10.20.30">
    <property type="match status" value="1"/>
</dbReference>
<dbReference type="InterPro" id="IPR003749">
    <property type="entry name" value="ThiS/MoaD-like"/>
</dbReference>
<sequence>MKIEVIAFGIAKDILNGNQVTLEMKEQSSVADVRQALVDLYPAFQGLASLQLAVNADYVNDDYLIKENDEVVLIPPVSGG</sequence>
<evidence type="ECO:0000313" key="5">
    <source>
        <dbReference type="Proteomes" id="UP000075583"/>
    </source>
</evidence>
<dbReference type="OrthoDB" id="598356at2"/>
<dbReference type="InterPro" id="IPR016155">
    <property type="entry name" value="Mopterin_synth/thiamin_S_b"/>
</dbReference>
<dbReference type="InterPro" id="IPR012675">
    <property type="entry name" value="Beta-grasp_dom_sf"/>
</dbReference>
<dbReference type="GO" id="GO:0000166">
    <property type="term" value="F:nucleotide binding"/>
    <property type="evidence" value="ECO:0007669"/>
    <property type="project" value="UniProtKB-KW"/>
</dbReference>
<organism evidence="4 5">
    <name type="scientific">Roseivirga ehrenbergii (strain DSM 102268 / JCM 13514 / KCTC 12282 / NCIMB 14502 / KMM 6017)</name>
    <dbReference type="NCBI Taxonomy" id="279360"/>
    <lineage>
        <taxon>Bacteria</taxon>
        <taxon>Pseudomonadati</taxon>
        <taxon>Bacteroidota</taxon>
        <taxon>Cytophagia</taxon>
        <taxon>Cytophagales</taxon>
        <taxon>Roseivirgaceae</taxon>
        <taxon>Roseivirga</taxon>
    </lineage>
</organism>
<gene>
    <name evidence="4" type="ORF">MB14_05485</name>
</gene>
<dbReference type="GO" id="GO:0006777">
    <property type="term" value="P:Mo-molybdopterin cofactor biosynthetic process"/>
    <property type="evidence" value="ECO:0007669"/>
    <property type="project" value="InterPro"/>
</dbReference>
<evidence type="ECO:0000313" key="4">
    <source>
        <dbReference type="EMBL" id="KYG74658.1"/>
    </source>
</evidence>
<dbReference type="GO" id="GO:1990133">
    <property type="term" value="C:molybdopterin adenylyltransferase complex"/>
    <property type="evidence" value="ECO:0007669"/>
    <property type="project" value="TreeGrafter"/>
</dbReference>
<evidence type="ECO:0000256" key="2">
    <source>
        <dbReference type="ARBA" id="ARBA00024200"/>
    </source>
</evidence>
<proteinExistence type="inferred from homology"/>
<protein>
    <recommendedName>
        <fullName evidence="3">Molybdopterin synthase sulfur carrier subunit</fullName>
    </recommendedName>
</protein>
<dbReference type="CDD" id="cd00754">
    <property type="entry name" value="Ubl_MoaD"/>
    <property type="match status" value="1"/>
</dbReference>